<dbReference type="Proteomes" id="UP000198688">
    <property type="component" value="Chromosome I"/>
</dbReference>
<keyword evidence="3" id="KW-1185">Reference proteome</keyword>
<keyword evidence="1" id="KW-1133">Transmembrane helix</keyword>
<reference evidence="2 3" key="1">
    <citation type="submission" date="2016-10" db="EMBL/GenBank/DDBJ databases">
        <authorList>
            <person name="de Groot N.N."/>
        </authorList>
    </citation>
    <scope>NUCLEOTIDE SEQUENCE [LARGE SCALE GENOMIC DNA]</scope>
    <source>
        <strain evidence="2 3">DSM 43941</strain>
    </source>
</reference>
<sequence>MFVLTVGALALLGGTTWLALQESVAADPDRHHRLTATGLLLCLLTGLAAVAAAMLI</sequence>
<evidence type="ECO:0000256" key="1">
    <source>
        <dbReference type="SAM" id="Phobius"/>
    </source>
</evidence>
<accession>A0A1H1SYL6</accession>
<dbReference type="AlphaFoldDB" id="A0A1H1SYL6"/>
<dbReference type="EMBL" id="LT629758">
    <property type="protein sequence ID" value="SDS52988.1"/>
    <property type="molecule type" value="Genomic_DNA"/>
</dbReference>
<protein>
    <submittedName>
        <fullName evidence="2">Uncharacterized protein</fullName>
    </submittedName>
</protein>
<feature type="transmembrane region" description="Helical" evidence="1">
    <location>
        <begin position="35"/>
        <end position="55"/>
    </location>
</feature>
<name>A0A1H1SYL6_9ACTN</name>
<dbReference type="RefSeq" id="WP_157751245.1">
    <property type="nucleotide sequence ID" value="NZ_BOMJ01000103.1"/>
</dbReference>
<evidence type="ECO:0000313" key="2">
    <source>
        <dbReference type="EMBL" id="SDS52988.1"/>
    </source>
</evidence>
<keyword evidence="1" id="KW-0812">Transmembrane</keyword>
<keyword evidence="1" id="KW-0472">Membrane</keyword>
<organism evidence="2 3">
    <name type="scientific">Actinoplanes derwentensis</name>
    <dbReference type="NCBI Taxonomy" id="113562"/>
    <lineage>
        <taxon>Bacteria</taxon>
        <taxon>Bacillati</taxon>
        <taxon>Actinomycetota</taxon>
        <taxon>Actinomycetes</taxon>
        <taxon>Micromonosporales</taxon>
        <taxon>Micromonosporaceae</taxon>
        <taxon>Actinoplanes</taxon>
    </lineage>
</organism>
<gene>
    <name evidence="2" type="ORF">SAMN04489716_0986</name>
</gene>
<evidence type="ECO:0000313" key="3">
    <source>
        <dbReference type="Proteomes" id="UP000198688"/>
    </source>
</evidence>
<proteinExistence type="predicted"/>